<protein>
    <submittedName>
        <fullName evidence="1">Uncharacterized protein</fullName>
    </submittedName>
</protein>
<dbReference type="Proteomes" id="UP000050277">
    <property type="component" value="Unassembled WGS sequence"/>
</dbReference>
<organism evidence="1 2">
    <name type="scientific">Herpetosiphon geysericola</name>
    <dbReference type="NCBI Taxonomy" id="70996"/>
    <lineage>
        <taxon>Bacteria</taxon>
        <taxon>Bacillati</taxon>
        <taxon>Chloroflexota</taxon>
        <taxon>Chloroflexia</taxon>
        <taxon>Herpetosiphonales</taxon>
        <taxon>Herpetosiphonaceae</taxon>
        <taxon>Herpetosiphon</taxon>
    </lineage>
</organism>
<dbReference type="STRING" id="70996.SE18_25850"/>
<dbReference type="RefSeq" id="WP_054537363.1">
    <property type="nucleotide sequence ID" value="NZ_LGKP01000042.1"/>
</dbReference>
<evidence type="ECO:0000313" key="2">
    <source>
        <dbReference type="Proteomes" id="UP000050277"/>
    </source>
</evidence>
<dbReference type="OrthoDB" id="5563425at2"/>
<comment type="caution">
    <text evidence="1">The sequence shown here is derived from an EMBL/GenBank/DDBJ whole genome shotgun (WGS) entry which is preliminary data.</text>
</comment>
<name>A0A0P6XB87_9CHLR</name>
<keyword evidence="2" id="KW-1185">Reference proteome</keyword>
<dbReference type="AlphaFoldDB" id="A0A0P6XB87"/>
<dbReference type="EMBL" id="LGKP01000042">
    <property type="protein sequence ID" value="KPL80008.1"/>
    <property type="molecule type" value="Genomic_DNA"/>
</dbReference>
<gene>
    <name evidence="1" type="ORF">SE18_25850</name>
</gene>
<sequence>MMQPFIWAAVEVFMNSIFSRLSDGEAIHTLHARAHKAAENVSETSEPMKLVLADPMADSILPTLGFRLLPYYYGYGAKVERLPATWQRPYTYVRFLSNFLRDIHTALLSSVGHANPDGSITQMLFAETLTVWWKQRRLYDYGLSTDVPDLDHLPIHLAVCLTALGGTSWHINEDGESLIRTLPNNPLRNHMRDGKPMITELPSKASVDMVCWAALPATLTPSGQFPEVVYFSAVGGHKKLTALWATFMDSKRALVKLPTREWNPLVALGYRIADMPLYTAARRVEGKGQYRQHWNDAPLETSGLGHIVVEHWTVHRPKVGQPFLHITGEDGIADLDHFFNQLDIASPLPVRHEWAARLWEEGIKAGLIIKIPASGCTGYWVLAGECTRWGKIVSFCVGVPDADGTIEMFGLNDPDETILMPVIVSEGADAEHDDDESLD</sequence>
<accession>A0A0P6XB87</accession>
<evidence type="ECO:0000313" key="1">
    <source>
        <dbReference type="EMBL" id="KPL80008.1"/>
    </source>
</evidence>
<reference evidence="1 2" key="1">
    <citation type="submission" date="2015-07" db="EMBL/GenBank/DDBJ databases">
        <title>Whole genome sequence of Herpetosiphon geysericola DSM 7119.</title>
        <authorList>
            <person name="Hemp J."/>
            <person name="Ward L.M."/>
            <person name="Pace L.A."/>
            <person name="Fischer W.W."/>
        </authorList>
    </citation>
    <scope>NUCLEOTIDE SEQUENCE [LARGE SCALE GENOMIC DNA]</scope>
    <source>
        <strain evidence="1 2">DSM 7119</strain>
    </source>
</reference>
<proteinExistence type="predicted"/>